<evidence type="ECO:0000313" key="2">
    <source>
        <dbReference type="Proteomes" id="UP001320706"/>
    </source>
</evidence>
<organism evidence="1 2">
    <name type="scientific">Zalaria obscura</name>
    <dbReference type="NCBI Taxonomy" id="2024903"/>
    <lineage>
        <taxon>Eukaryota</taxon>
        <taxon>Fungi</taxon>
        <taxon>Dikarya</taxon>
        <taxon>Ascomycota</taxon>
        <taxon>Pezizomycotina</taxon>
        <taxon>Dothideomycetes</taxon>
        <taxon>Dothideomycetidae</taxon>
        <taxon>Dothideales</taxon>
        <taxon>Zalariaceae</taxon>
        <taxon>Zalaria</taxon>
    </lineage>
</organism>
<sequence>MYRYENGRRYHAFRDGQYWGPNDSQNNNHEAIVHHLCILTLDDKLYLAPIENPKRILDVGTGTGIWAIDVADQNPQAEVLATDLSPIQATFMPPNLQFEIDDCCSTWVYPENHFDFIHLRGLFGSIADWPTLYEQCYKHLEPGGYIEQLEVSVTNYAADDDTPVPEVLKVWSDNADEVSKRSGKTWSIAETMPTLIREAGFVDVVEKTYKWPIGPWSSDPKLKELGRWNLLNWEEGMEGWIMACYTRVLGWKYQEVQDWLKVIRKALRDRRAHVYHEVYVLASSISQTFADDDRRVVYARKPTD</sequence>
<keyword evidence="2" id="KW-1185">Reference proteome</keyword>
<dbReference type="EMBL" id="JAMKPW020000040">
    <property type="protein sequence ID" value="KAK8198607.1"/>
    <property type="molecule type" value="Genomic_DNA"/>
</dbReference>
<gene>
    <name evidence="1" type="ORF">M8818_006474</name>
</gene>
<name>A0ACC3S6J1_9PEZI</name>
<accession>A0ACC3S6J1</accession>
<comment type="caution">
    <text evidence="1">The sequence shown here is derived from an EMBL/GenBank/DDBJ whole genome shotgun (WGS) entry which is preliminary data.</text>
</comment>
<proteinExistence type="predicted"/>
<evidence type="ECO:0000313" key="1">
    <source>
        <dbReference type="EMBL" id="KAK8198607.1"/>
    </source>
</evidence>
<reference evidence="1" key="1">
    <citation type="submission" date="2024-02" db="EMBL/GenBank/DDBJ databases">
        <title>Metagenome Assembled Genome of Zalaria obscura JY119.</title>
        <authorList>
            <person name="Vighnesh L."/>
            <person name="Jagadeeshwari U."/>
            <person name="Venkata Ramana C."/>
            <person name="Sasikala C."/>
        </authorList>
    </citation>
    <scope>NUCLEOTIDE SEQUENCE</scope>
    <source>
        <strain evidence="1">JY119</strain>
    </source>
</reference>
<protein>
    <submittedName>
        <fullName evidence="1">Uncharacterized protein</fullName>
    </submittedName>
</protein>
<dbReference type="Proteomes" id="UP001320706">
    <property type="component" value="Unassembled WGS sequence"/>
</dbReference>